<evidence type="ECO:0000313" key="2">
    <source>
        <dbReference type="Proteomes" id="UP000031982"/>
    </source>
</evidence>
<organism evidence="1 2">
    <name type="scientific">Bacillus badius</name>
    <dbReference type="NCBI Taxonomy" id="1455"/>
    <lineage>
        <taxon>Bacteria</taxon>
        <taxon>Bacillati</taxon>
        <taxon>Bacillota</taxon>
        <taxon>Bacilli</taxon>
        <taxon>Bacillales</taxon>
        <taxon>Bacillaceae</taxon>
        <taxon>Pseudobacillus</taxon>
    </lineage>
</organism>
<dbReference type="EMBL" id="JXLP01000002">
    <property type="protein sequence ID" value="KIL79605.1"/>
    <property type="molecule type" value="Genomic_DNA"/>
</dbReference>
<sequence length="188" mass="21671">MAKKTWVNIGGTYRDVKTAWVNMGGIWKKFIPKGNIAGVWKEFIQYALKIYEYGRENILLVEGYRSGSRGSIIKNSDHIRLFIKNDDQYDKIGITTDTLIDVTEFNSLKMIYDLSSTNDRGNLYFKIDKTKNSSEQQYVARNTLYDDGTSLETTIDVSSLSGDFYVQVVSYVPNYNFLEAKIYAIWLE</sequence>
<accession>A0ABR5AYB7</accession>
<proteinExistence type="predicted"/>
<evidence type="ECO:0000313" key="1">
    <source>
        <dbReference type="EMBL" id="KIL79605.1"/>
    </source>
</evidence>
<reference evidence="1 2" key="1">
    <citation type="submission" date="2015-01" db="EMBL/GenBank/DDBJ databases">
        <title>Genome Assembly of Bacillus badius MTCC 1458.</title>
        <authorList>
            <person name="Verma A."/>
            <person name="Khatri I."/>
            <person name="Mual P."/>
            <person name="Subramanian S."/>
            <person name="Krishnamurthi S."/>
        </authorList>
    </citation>
    <scope>NUCLEOTIDE SEQUENCE [LARGE SCALE GENOMIC DNA]</scope>
    <source>
        <strain evidence="1 2">MTCC 1458</strain>
    </source>
</reference>
<protein>
    <recommendedName>
        <fullName evidence="3">Phage protein</fullName>
    </recommendedName>
</protein>
<dbReference type="RefSeq" id="WP_041113257.1">
    <property type="nucleotide sequence ID" value="NZ_JARTHD010000016.1"/>
</dbReference>
<name>A0ABR5AYB7_BACBA</name>
<dbReference type="Proteomes" id="UP000031982">
    <property type="component" value="Unassembled WGS sequence"/>
</dbReference>
<keyword evidence="2" id="KW-1185">Reference proteome</keyword>
<evidence type="ECO:0008006" key="3">
    <source>
        <dbReference type="Google" id="ProtNLM"/>
    </source>
</evidence>
<gene>
    <name evidence="1" type="ORF">SD77_2059</name>
</gene>
<comment type="caution">
    <text evidence="1">The sequence shown here is derived from an EMBL/GenBank/DDBJ whole genome shotgun (WGS) entry which is preliminary data.</text>
</comment>